<dbReference type="Pfam" id="PF00486">
    <property type="entry name" value="Trans_reg_C"/>
    <property type="match status" value="1"/>
</dbReference>
<dbReference type="InterPro" id="IPR058852">
    <property type="entry name" value="HTH_77"/>
</dbReference>
<evidence type="ECO:0000256" key="2">
    <source>
        <dbReference type="PROSITE-ProRule" id="PRU01091"/>
    </source>
</evidence>
<accession>A0A4R0YTX2</accession>
<dbReference type="InterPro" id="IPR016032">
    <property type="entry name" value="Sig_transdc_resp-reg_C-effctor"/>
</dbReference>
<keyword evidence="1 2" id="KW-0238">DNA-binding</keyword>
<dbReference type="GO" id="GO:0003677">
    <property type="term" value="F:DNA binding"/>
    <property type="evidence" value="ECO:0007669"/>
    <property type="project" value="UniProtKB-UniRule"/>
</dbReference>
<dbReference type="PANTHER" id="PTHR47691">
    <property type="entry name" value="REGULATOR-RELATED"/>
    <property type="match status" value="1"/>
</dbReference>
<dbReference type="InterPro" id="IPR027417">
    <property type="entry name" value="P-loop_NTPase"/>
</dbReference>
<evidence type="ECO:0000313" key="5">
    <source>
        <dbReference type="Proteomes" id="UP000291822"/>
    </source>
</evidence>
<evidence type="ECO:0000313" key="4">
    <source>
        <dbReference type="EMBL" id="TCI10333.1"/>
    </source>
</evidence>
<dbReference type="Proteomes" id="UP000291822">
    <property type="component" value="Unassembled WGS sequence"/>
</dbReference>
<keyword evidence="5" id="KW-1185">Reference proteome</keyword>
<feature type="DNA-binding region" description="OmpR/PhoB-type" evidence="2">
    <location>
        <begin position="13"/>
        <end position="111"/>
    </location>
</feature>
<dbReference type="SMART" id="SM00862">
    <property type="entry name" value="Trans_reg_C"/>
    <property type="match status" value="1"/>
</dbReference>
<dbReference type="RefSeq" id="WP_131408252.1">
    <property type="nucleotide sequence ID" value="NZ_SJTG01000002.1"/>
</dbReference>
<dbReference type="Pfam" id="PF25872">
    <property type="entry name" value="HTH_77"/>
    <property type="match status" value="1"/>
</dbReference>
<dbReference type="InterPro" id="IPR036388">
    <property type="entry name" value="WH-like_DNA-bd_sf"/>
</dbReference>
<dbReference type="InterPro" id="IPR001867">
    <property type="entry name" value="OmpR/PhoB-type_DNA-bd"/>
</dbReference>
<evidence type="ECO:0000259" key="3">
    <source>
        <dbReference type="PROSITE" id="PS51755"/>
    </source>
</evidence>
<sequence>MGSASYSASPAKASAFAFADVVVDVWAHRLVRDGCEVNVEPKAFAVLVELLAHPGQLLSRDDLLDAVWGHSYVTPSTLSRVIAQLRHALADDCSQPRYIQTVYGLGYRFIATLKGQPSEAASAHCVAPPARVRLPERLTPLIGRDADLQQIKQLLRDARLVTIAGSGGIGKTQAALEVARQSAEDFTDGVWWLDCTTHADGEGLSHWLAGLFDVRMAAGVDDLIERLSELLRTRHALLVFDNCERIAGPVGAIISALLASSAELRVLVTSQHRLNCPGEIVYWLPPLAVPPAETWVTDDDIARLSKVPAVELLLARVRAFASKFALTPANGSVVARMCRQLDGVPLALEIAAARLRLLSPEQLLSRMDAHLLSLAETCPRRPAHHQTLHALIEWSFSLLSDSERSLLCGLAVFVGTCTLRGANAVGAVVKLDDEQVMDVLGALVDKSLLVADPTTRPPSYRLLDSVRLFALEKLAESGNEASMRSAHLAHFVHLSYRADAEIWGDCEQQWRDRIRRDWANLHAALDYALSKPENAEDALALSGNLCWYFRMCANYDESAQWLDLALRAKEAPTRERARALIACGIMYHQSQQHDRAKELLSEGIKVARHAGDPRLAAAGQAVLAIELATSGDSAGANSNADLALAMADAEGDAWLRSMALLARGVALALDECHGEAEACLSEAFEAVSVPGYGKYQSVYVLVNRALQRHYLGQQRGAAEDWLTCIDVFAALEHWRGVASCVEGAAYLLGECGEVRQAARFLGAASRVRTLTSGPLMPQWRKAQAVAERTVRNALGPSMESLRNDGACTRIEQIAAEARYALDKLASG</sequence>
<dbReference type="AlphaFoldDB" id="A0A4R0YTX2"/>
<protein>
    <recommendedName>
        <fullName evidence="3">OmpR/PhoB-type domain-containing protein</fullName>
    </recommendedName>
</protein>
<name>A0A4R0YTX2_9GAMM</name>
<dbReference type="SUPFAM" id="SSF48452">
    <property type="entry name" value="TPR-like"/>
    <property type="match status" value="1"/>
</dbReference>
<dbReference type="Gene3D" id="3.40.50.300">
    <property type="entry name" value="P-loop containing nucleotide triphosphate hydrolases"/>
    <property type="match status" value="1"/>
</dbReference>
<reference evidence="4 5" key="1">
    <citation type="submission" date="2019-02" db="EMBL/GenBank/DDBJ databases">
        <title>Dyella amyloliquefaciens sp. nov., isolated from forest soil.</title>
        <authorList>
            <person name="Gao Z.-H."/>
            <person name="Qiu L.-H."/>
        </authorList>
    </citation>
    <scope>NUCLEOTIDE SEQUENCE [LARGE SCALE GENOMIC DNA]</scope>
    <source>
        <strain evidence="4 5">KACC 12747</strain>
    </source>
</reference>
<dbReference type="SUPFAM" id="SSF46894">
    <property type="entry name" value="C-terminal effector domain of the bipartite response regulators"/>
    <property type="match status" value="1"/>
</dbReference>
<dbReference type="InterPro" id="IPR011990">
    <property type="entry name" value="TPR-like_helical_dom_sf"/>
</dbReference>
<gene>
    <name evidence="4" type="ORF">EZM97_15680</name>
</gene>
<dbReference type="Gene3D" id="1.25.40.10">
    <property type="entry name" value="Tetratricopeptide repeat domain"/>
    <property type="match status" value="1"/>
</dbReference>
<dbReference type="GO" id="GO:0000160">
    <property type="term" value="P:phosphorelay signal transduction system"/>
    <property type="evidence" value="ECO:0007669"/>
    <property type="project" value="InterPro"/>
</dbReference>
<comment type="caution">
    <text evidence="4">The sequence shown here is derived from an EMBL/GenBank/DDBJ whole genome shotgun (WGS) entry which is preliminary data.</text>
</comment>
<dbReference type="EMBL" id="SJTG01000002">
    <property type="protein sequence ID" value="TCI10333.1"/>
    <property type="molecule type" value="Genomic_DNA"/>
</dbReference>
<dbReference type="PRINTS" id="PR00364">
    <property type="entry name" value="DISEASERSIST"/>
</dbReference>
<dbReference type="PANTHER" id="PTHR47691:SF3">
    <property type="entry name" value="HTH-TYPE TRANSCRIPTIONAL REGULATOR RV0890C-RELATED"/>
    <property type="match status" value="1"/>
</dbReference>
<evidence type="ECO:0000256" key="1">
    <source>
        <dbReference type="ARBA" id="ARBA00023125"/>
    </source>
</evidence>
<dbReference type="CDD" id="cd00383">
    <property type="entry name" value="trans_reg_C"/>
    <property type="match status" value="1"/>
</dbReference>
<dbReference type="Gene3D" id="1.10.10.10">
    <property type="entry name" value="Winged helix-like DNA-binding domain superfamily/Winged helix DNA-binding domain"/>
    <property type="match status" value="1"/>
</dbReference>
<organism evidence="4 5">
    <name type="scientific">Dyella soli</name>
    <dbReference type="NCBI Taxonomy" id="522319"/>
    <lineage>
        <taxon>Bacteria</taxon>
        <taxon>Pseudomonadati</taxon>
        <taxon>Pseudomonadota</taxon>
        <taxon>Gammaproteobacteria</taxon>
        <taxon>Lysobacterales</taxon>
        <taxon>Rhodanobacteraceae</taxon>
        <taxon>Dyella</taxon>
    </lineage>
</organism>
<dbReference type="PROSITE" id="PS51755">
    <property type="entry name" value="OMPR_PHOB"/>
    <property type="match status" value="1"/>
</dbReference>
<feature type="domain" description="OmpR/PhoB-type" evidence="3">
    <location>
        <begin position="13"/>
        <end position="111"/>
    </location>
</feature>
<dbReference type="GO" id="GO:0006355">
    <property type="term" value="P:regulation of DNA-templated transcription"/>
    <property type="evidence" value="ECO:0007669"/>
    <property type="project" value="InterPro"/>
</dbReference>
<dbReference type="SUPFAM" id="SSF52540">
    <property type="entry name" value="P-loop containing nucleoside triphosphate hydrolases"/>
    <property type="match status" value="1"/>
</dbReference>
<proteinExistence type="predicted"/>